<evidence type="ECO:0000313" key="2">
    <source>
        <dbReference type="EMBL" id="KAJ9551814.1"/>
    </source>
</evidence>
<dbReference type="Pfam" id="PF01852">
    <property type="entry name" value="START"/>
    <property type="match status" value="1"/>
</dbReference>
<organism evidence="2 3">
    <name type="scientific">Centaurea solstitialis</name>
    <name type="common">yellow star-thistle</name>
    <dbReference type="NCBI Taxonomy" id="347529"/>
    <lineage>
        <taxon>Eukaryota</taxon>
        <taxon>Viridiplantae</taxon>
        <taxon>Streptophyta</taxon>
        <taxon>Embryophyta</taxon>
        <taxon>Tracheophyta</taxon>
        <taxon>Spermatophyta</taxon>
        <taxon>Magnoliopsida</taxon>
        <taxon>eudicotyledons</taxon>
        <taxon>Gunneridae</taxon>
        <taxon>Pentapetalae</taxon>
        <taxon>asterids</taxon>
        <taxon>campanulids</taxon>
        <taxon>Asterales</taxon>
        <taxon>Asteraceae</taxon>
        <taxon>Carduoideae</taxon>
        <taxon>Cardueae</taxon>
        <taxon>Centaureinae</taxon>
        <taxon>Centaurea</taxon>
    </lineage>
</organism>
<dbReference type="EMBL" id="JARYMX010000004">
    <property type="protein sequence ID" value="KAJ9551814.1"/>
    <property type="molecule type" value="Genomic_DNA"/>
</dbReference>
<dbReference type="GO" id="GO:0008289">
    <property type="term" value="F:lipid binding"/>
    <property type="evidence" value="ECO:0007669"/>
    <property type="project" value="InterPro"/>
</dbReference>
<evidence type="ECO:0000313" key="3">
    <source>
        <dbReference type="Proteomes" id="UP001172457"/>
    </source>
</evidence>
<dbReference type="PANTHER" id="PTHR45950:SF10">
    <property type="entry name" value="HOMEOBOX-LEUCINE ZIPPER PROTEIN REVOLUTA"/>
    <property type="match status" value="1"/>
</dbReference>
<dbReference type="AlphaFoldDB" id="A0AA38T1G5"/>
<name>A0AA38T1G5_9ASTR</name>
<protein>
    <recommendedName>
        <fullName evidence="1">START domain-containing protein</fullName>
    </recommendedName>
</protein>
<feature type="domain" description="START" evidence="1">
    <location>
        <begin position="75"/>
        <end position="151"/>
    </location>
</feature>
<dbReference type="Proteomes" id="UP001172457">
    <property type="component" value="Chromosome 4"/>
</dbReference>
<dbReference type="PANTHER" id="PTHR45950">
    <property type="entry name" value="HOMEOBOX-LEUCINE ZIPPER PROTEIN ATHB-14"/>
    <property type="match status" value="1"/>
</dbReference>
<comment type="caution">
    <text evidence="2">The sequence shown here is derived from an EMBL/GenBank/DDBJ whole genome shotgun (WGS) entry which is preliminary data.</text>
</comment>
<dbReference type="InterPro" id="IPR044830">
    <property type="entry name" value="HD-Zip_III"/>
</dbReference>
<gene>
    <name evidence="2" type="ORF">OSB04_015859</name>
</gene>
<keyword evidence="3" id="KW-1185">Reference proteome</keyword>
<reference evidence="2" key="1">
    <citation type="submission" date="2023-03" db="EMBL/GenBank/DDBJ databases">
        <title>Chromosome-scale reference genome and RAD-based genetic map of yellow starthistle (Centaurea solstitialis) reveal putative structural variation and QTLs associated with invader traits.</title>
        <authorList>
            <person name="Reatini B."/>
            <person name="Cang F.A."/>
            <person name="Jiang Q."/>
            <person name="Mckibben M.T.W."/>
            <person name="Barker M.S."/>
            <person name="Rieseberg L.H."/>
            <person name="Dlugosch K.M."/>
        </authorList>
    </citation>
    <scope>NUCLEOTIDE SEQUENCE</scope>
    <source>
        <strain evidence="2">CAN-66</strain>
        <tissue evidence="2">Leaf</tissue>
    </source>
</reference>
<proteinExistence type="predicted"/>
<dbReference type="GO" id="GO:0003700">
    <property type="term" value="F:DNA-binding transcription factor activity"/>
    <property type="evidence" value="ECO:0007669"/>
    <property type="project" value="InterPro"/>
</dbReference>
<sequence>METKTDIEPISVFDSIREDKQKRPWRSSFLRLKELQLIGPNVWDEGFYCQNLIFFFQPGPDSVGIFAISQTCSGVIVEILKHHASWFRNCRNLKVYTMFPAGNGGAIDLIYNQIFAPTTPALARDLWTFRYTTSLENGSLMVCERSLTGSGADPNTATTMQFEIGEIGIWTDDAFMDDRLHSQSKRFLLDTNLSFDERYMSKGLVTVVAEEAERLVFFVTKIVTRGRGYSDQEMMHGFIERPLYSSADHHLFVPRVVDPVFLHDPNGHFRIIKSTNLVMGILVIRNNPMTTVVEKWHVEIESLECIKPEHGKDFSSGLCQGCIPPLPIHSAELGNIWKEEIYLGENSAIDCNSSSLTEPSLRVSSLGLVSSWEYSRGAGVSSPTELIRGCNGVDSNSGPGSLVRKINRVRILCLYR</sequence>
<accession>A0AA38T1G5</accession>
<dbReference type="InterPro" id="IPR002913">
    <property type="entry name" value="START_lipid-bd_dom"/>
</dbReference>
<evidence type="ECO:0000259" key="1">
    <source>
        <dbReference type="Pfam" id="PF01852"/>
    </source>
</evidence>